<evidence type="ECO:0000313" key="1">
    <source>
        <dbReference type="EMBL" id="CAE6909679.1"/>
    </source>
</evidence>
<proteinExistence type="predicted"/>
<sequence>MFNAMGIQDSAMGEGWQVDKNAQPVDKAVGYRGVTIAKPRCCWDCCQFAVRRSRRRFFLVTF</sequence>
<dbReference type="AlphaFoldDB" id="A0A8S2BHW0"/>
<gene>
    <name evidence="1" type="ORF">PMYSY11_1787</name>
</gene>
<reference evidence="1" key="1">
    <citation type="submission" date="2021-02" db="EMBL/GenBank/DDBJ databases">
        <authorList>
            <consortium name="Genoscope - CEA"/>
            <person name="William W."/>
        </authorList>
    </citation>
    <scope>NUCLEOTIDE SEQUENCE</scope>
    <source>
        <strain evidence="1">YSy11</strain>
    </source>
</reference>
<organism evidence="1 2">
    <name type="scientific">Pseudomonas marincola</name>
    <dbReference type="NCBI Taxonomy" id="437900"/>
    <lineage>
        <taxon>Bacteria</taxon>
        <taxon>Pseudomonadati</taxon>
        <taxon>Pseudomonadota</taxon>
        <taxon>Gammaproteobacteria</taxon>
        <taxon>Pseudomonadales</taxon>
        <taxon>Pseudomonadaceae</taxon>
        <taxon>Pseudomonas</taxon>
    </lineage>
</organism>
<accession>A0A8S2BHW0</accession>
<name>A0A8S2BHW0_9PSED</name>
<dbReference type="Proteomes" id="UP000325451">
    <property type="component" value="Chromosome"/>
</dbReference>
<evidence type="ECO:0000313" key="2">
    <source>
        <dbReference type="Proteomes" id="UP000325451"/>
    </source>
</evidence>
<dbReference type="EMBL" id="LR215729">
    <property type="protein sequence ID" value="CAE6909679.1"/>
    <property type="molecule type" value="Genomic_DNA"/>
</dbReference>
<keyword evidence="2" id="KW-1185">Reference proteome</keyword>
<dbReference type="KEGG" id="pmao:PMYSY11_1787"/>
<protein>
    <submittedName>
        <fullName evidence="1">Uncharacterized protein</fullName>
    </submittedName>
</protein>